<evidence type="ECO:0000256" key="1">
    <source>
        <dbReference type="ARBA" id="ARBA00009175"/>
    </source>
</evidence>
<gene>
    <name evidence="5" type="primary">modA</name>
    <name evidence="5" type="ORF">GCM10007916_27400</name>
</gene>
<dbReference type="InterPro" id="IPR005950">
    <property type="entry name" value="ModA"/>
</dbReference>
<protein>
    <submittedName>
        <fullName evidence="5">Molybdate ABC transporter substrate-binding protein</fullName>
    </submittedName>
</protein>
<dbReference type="InterPro" id="IPR050682">
    <property type="entry name" value="ModA/WtpA"/>
</dbReference>
<dbReference type="PIRSF" id="PIRSF004846">
    <property type="entry name" value="ModA"/>
    <property type="match status" value="1"/>
</dbReference>
<organism evidence="5 6">
    <name type="scientific">Psychromonas marina</name>
    <dbReference type="NCBI Taxonomy" id="88364"/>
    <lineage>
        <taxon>Bacteria</taxon>
        <taxon>Pseudomonadati</taxon>
        <taxon>Pseudomonadota</taxon>
        <taxon>Gammaproteobacteria</taxon>
        <taxon>Alteromonadales</taxon>
        <taxon>Psychromonadaceae</taxon>
        <taxon>Psychromonas</taxon>
    </lineage>
</organism>
<evidence type="ECO:0000313" key="6">
    <source>
        <dbReference type="Proteomes" id="UP001157353"/>
    </source>
</evidence>
<dbReference type="PANTHER" id="PTHR30632:SF14">
    <property type="entry name" value="TUNGSTATE_MOLYBDATE_CHROMATE-BINDING PROTEIN MODA"/>
    <property type="match status" value="1"/>
</dbReference>
<evidence type="ECO:0000313" key="5">
    <source>
        <dbReference type="EMBL" id="GLS91671.1"/>
    </source>
</evidence>
<proteinExistence type="inferred from homology"/>
<keyword evidence="2" id="KW-0479">Metal-binding</keyword>
<dbReference type="NCBIfam" id="TIGR01256">
    <property type="entry name" value="modA"/>
    <property type="match status" value="1"/>
</dbReference>
<dbReference type="RefSeq" id="WP_284204775.1">
    <property type="nucleotide sequence ID" value="NZ_BSPQ01000013.1"/>
</dbReference>
<comment type="similarity">
    <text evidence="1">Belongs to the bacterial solute-binding protein ModA family.</text>
</comment>
<dbReference type="CDD" id="cd13539">
    <property type="entry name" value="PBP2_AvModA"/>
    <property type="match status" value="1"/>
</dbReference>
<dbReference type="SUPFAM" id="SSF53850">
    <property type="entry name" value="Periplasmic binding protein-like II"/>
    <property type="match status" value="1"/>
</dbReference>
<comment type="caution">
    <text evidence="5">The sequence shown here is derived from an EMBL/GenBank/DDBJ whole genome shotgun (WGS) entry which is preliminary data.</text>
</comment>
<sequence>MKHFIFLLLTLFALPATASLKIAVASNFKVTLDEIVLQYQLQRNPQLPKQRILVSSGSTGVLYNQIRHGAPFDLFLSADSQRAKLIEQSPLGVDNSRFTYARGALAFWLPSSDVVIDKRYLLNLKGRVAIANPKLAPYGLAAQQALQSLQLWSKLSYIQGNNISQTYQFIDTGNIKAGFVAHSLLLQNNATNYYLLPVDSYQPILQQGVILTKSQHKPEVQHFLDFLQSEAIAQLIRSKGYL</sequence>
<reference evidence="6" key="1">
    <citation type="journal article" date="2019" name="Int. J. Syst. Evol. Microbiol.">
        <title>The Global Catalogue of Microorganisms (GCM) 10K type strain sequencing project: providing services to taxonomists for standard genome sequencing and annotation.</title>
        <authorList>
            <consortium name="The Broad Institute Genomics Platform"/>
            <consortium name="The Broad Institute Genome Sequencing Center for Infectious Disease"/>
            <person name="Wu L."/>
            <person name="Ma J."/>
        </authorList>
    </citation>
    <scope>NUCLEOTIDE SEQUENCE [LARGE SCALE GENOMIC DNA]</scope>
    <source>
        <strain evidence="6">NBRC 103166</strain>
    </source>
</reference>
<evidence type="ECO:0000256" key="3">
    <source>
        <dbReference type="ARBA" id="ARBA00022729"/>
    </source>
</evidence>
<feature type="signal peptide" evidence="4">
    <location>
        <begin position="1"/>
        <end position="18"/>
    </location>
</feature>
<dbReference type="Proteomes" id="UP001157353">
    <property type="component" value="Unassembled WGS sequence"/>
</dbReference>
<dbReference type="Pfam" id="PF13531">
    <property type="entry name" value="SBP_bac_11"/>
    <property type="match status" value="1"/>
</dbReference>
<dbReference type="InterPro" id="IPR044084">
    <property type="entry name" value="AvModA-like_subst-bd"/>
</dbReference>
<keyword evidence="6" id="KW-1185">Reference proteome</keyword>
<feature type="chain" id="PRO_5046850687" evidence="4">
    <location>
        <begin position="19"/>
        <end position="242"/>
    </location>
</feature>
<name>A0ABQ6E2V5_9GAMM</name>
<keyword evidence="3 4" id="KW-0732">Signal</keyword>
<dbReference type="EMBL" id="BSPQ01000013">
    <property type="protein sequence ID" value="GLS91671.1"/>
    <property type="molecule type" value="Genomic_DNA"/>
</dbReference>
<evidence type="ECO:0000256" key="4">
    <source>
        <dbReference type="SAM" id="SignalP"/>
    </source>
</evidence>
<dbReference type="Gene3D" id="3.40.190.10">
    <property type="entry name" value="Periplasmic binding protein-like II"/>
    <property type="match status" value="2"/>
</dbReference>
<dbReference type="PANTHER" id="PTHR30632">
    <property type="entry name" value="MOLYBDATE-BINDING PERIPLASMIC PROTEIN"/>
    <property type="match status" value="1"/>
</dbReference>
<evidence type="ECO:0000256" key="2">
    <source>
        <dbReference type="ARBA" id="ARBA00022723"/>
    </source>
</evidence>
<accession>A0ABQ6E2V5</accession>